<evidence type="ECO:0000256" key="3">
    <source>
        <dbReference type="ARBA" id="ARBA00022801"/>
    </source>
</evidence>
<dbReference type="Pfam" id="PF00491">
    <property type="entry name" value="Arginase"/>
    <property type="match status" value="1"/>
</dbReference>
<proteinExistence type="inferred from homology"/>
<dbReference type="PROSITE" id="PS01053">
    <property type="entry name" value="ARGINASE_1"/>
    <property type="match status" value="1"/>
</dbReference>
<dbReference type="InterPro" id="IPR020855">
    <property type="entry name" value="Ureohydrolase_Mn_BS"/>
</dbReference>
<dbReference type="OrthoDB" id="428108at2759"/>
<dbReference type="PANTHER" id="PTHR11358">
    <property type="entry name" value="ARGINASE/AGMATINASE"/>
    <property type="match status" value="1"/>
</dbReference>
<dbReference type="Gene3D" id="3.40.800.10">
    <property type="entry name" value="Ureohydrolase domain"/>
    <property type="match status" value="1"/>
</dbReference>
<dbReference type="PANTHER" id="PTHR11358:SF26">
    <property type="entry name" value="GUANIDINO ACID HYDROLASE, MITOCHONDRIAL"/>
    <property type="match status" value="1"/>
</dbReference>
<protein>
    <submittedName>
        <fullName evidence="5">Gbh protein</fullName>
    </submittedName>
</protein>
<gene>
    <name evidence="5" type="primary">gbh</name>
    <name evidence="5" type="ORF">SNAT2548_LOCUS32838</name>
</gene>
<dbReference type="InterPro" id="IPR005925">
    <property type="entry name" value="Agmatinase-rel"/>
</dbReference>
<dbReference type="NCBIfam" id="TIGR01230">
    <property type="entry name" value="agmatinase"/>
    <property type="match status" value="1"/>
</dbReference>
<sequence>MNIMSHGTGISQKCCLEAFKRIFFDFEWTPSLLGAQPATLPWQWRRGARGVGSGALSVSACSSDLPKDPPEKQDPLVTEEHAGLVRLRRDGPGAPLGPVAPSKHPRFAGIATFARLPQLHELRSFGSAAAATLEVRQSEPGAPSSAVSLGGPWHDLGTSALSLPVSSEDGSVSIRLAGGQKTLGLWTLPQDRWHRAGGVDLRLTRAPGEVDIAFLGVPFDSGCSFRPGARFGPEAIRSNSRLIRPYMITQQQRPLLDRQVVDTGDASPTPFNIQQAVEEIHAACKQRLQIARRLVVVGGDHTLSYPVIKAVAEKFGPVVLVHFDSHLDTFPPMYGQQVWHGAPFRNCWEEGLLAKDGSTHVGIRATTYSAEDFHDSEAMGIATLTAEDVHERGVPACVEAVWRRWRRSGNAPVYLSIDIDVLDPSVAPGTGTPEFGGLLAHQLLQFIRGLKGLPIVGADVVEVAPAYDHAGITAMAAANLLLEEIALISSCMDSDGMETPRAPI</sequence>
<dbReference type="SUPFAM" id="SSF52768">
    <property type="entry name" value="Arginase/deacetylase"/>
    <property type="match status" value="1"/>
</dbReference>
<accession>A0A812URX7</accession>
<evidence type="ECO:0000313" key="6">
    <source>
        <dbReference type="Proteomes" id="UP000604046"/>
    </source>
</evidence>
<dbReference type="GO" id="GO:0008783">
    <property type="term" value="F:agmatinase activity"/>
    <property type="evidence" value="ECO:0007669"/>
    <property type="project" value="TreeGrafter"/>
</dbReference>
<keyword evidence="3 4" id="KW-0378">Hydrolase</keyword>
<keyword evidence="6" id="KW-1185">Reference proteome</keyword>
<evidence type="ECO:0000256" key="2">
    <source>
        <dbReference type="ARBA" id="ARBA00022723"/>
    </source>
</evidence>
<dbReference type="InterPro" id="IPR023696">
    <property type="entry name" value="Ureohydrolase_dom_sf"/>
</dbReference>
<organism evidence="5 6">
    <name type="scientific">Symbiodinium natans</name>
    <dbReference type="NCBI Taxonomy" id="878477"/>
    <lineage>
        <taxon>Eukaryota</taxon>
        <taxon>Sar</taxon>
        <taxon>Alveolata</taxon>
        <taxon>Dinophyceae</taxon>
        <taxon>Suessiales</taxon>
        <taxon>Symbiodiniaceae</taxon>
        <taxon>Symbiodinium</taxon>
    </lineage>
</organism>
<dbReference type="GO" id="GO:0046872">
    <property type="term" value="F:metal ion binding"/>
    <property type="evidence" value="ECO:0007669"/>
    <property type="project" value="UniProtKB-KW"/>
</dbReference>
<dbReference type="EMBL" id="CAJNDS010002730">
    <property type="protein sequence ID" value="CAE7575701.1"/>
    <property type="molecule type" value="Genomic_DNA"/>
</dbReference>
<reference evidence="5" key="1">
    <citation type="submission" date="2021-02" db="EMBL/GenBank/DDBJ databases">
        <authorList>
            <person name="Dougan E. K."/>
            <person name="Rhodes N."/>
            <person name="Thang M."/>
            <person name="Chan C."/>
        </authorList>
    </citation>
    <scope>NUCLEOTIDE SEQUENCE</scope>
</reference>
<evidence type="ECO:0000256" key="1">
    <source>
        <dbReference type="ARBA" id="ARBA00009227"/>
    </source>
</evidence>
<dbReference type="CDD" id="cd11592">
    <property type="entry name" value="Agmatinase_PAH"/>
    <property type="match status" value="1"/>
</dbReference>
<dbReference type="GO" id="GO:0033389">
    <property type="term" value="P:putrescine biosynthetic process from arginine, via agmatine"/>
    <property type="evidence" value="ECO:0007669"/>
    <property type="project" value="TreeGrafter"/>
</dbReference>
<dbReference type="PRINTS" id="PR00116">
    <property type="entry name" value="ARGINASE"/>
</dbReference>
<dbReference type="AlphaFoldDB" id="A0A812URX7"/>
<dbReference type="Proteomes" id="UP000604046">
    <property type="component" value="Unassembled WGS sequence"/>
</dbReference>
<name>A0A812URX7_9DINO</name>
<evidence type="ECO:0000313" key="5">
    <source>
        <dbReference type="EMBL" id="CAE7575701.1"/>
    </source>
</evidence>
<keyword evidence="2" id="KW-0479">Metal-binding</keyword>
<comment type="similarity">
    <text evidence="1">Belongs to the arginase family. Agmatinase subfamily.</text>
</comment>
<dbReference type="PROSITE" id="PS51409">
    <property type="entry name" value="ARGINASE_2"/>
    <property type="match status" value="1"/>
</dbReference>
<evidence type="ECO:0000256" key="4">
    <source>
        <dbReference type="RuleBase" id="RU003684"/>
    </source>
</evidence>
<dbReference type="InterPro" id="IPR006035">
    <property type="entry name" value="Ureohydrolase"/>
</dbReference>
<comment type="caution">
    <text evidence="5">The sequence shown here is derived from an EMBL/GenBank/DDBJ whole genome shotgun (WGS) entry which is preliminary data.</text>
</comment>